<dbReference type="EMBL" id="CACRSM010000002">
    <property type="protein sequence ID" value="VYS83288.1"/>
    <property type="molecule type" value="Genomic_DNA"/>
</dbReference>
<gene>
    <name evidence="2" type="ORF">AOLFYP35_00480</name>
</gene>
<reference evidence="2" key="1">
    <citation type="submission" date="2019-11" db="EMBL/GenBank/DDBJ databases">
        <authorList>
            <person name="Feng L."/>
        </authorList>
    </citation>
    <scope>NUCLEOTIDE SEQUENCE</scope>
    <source>
        <strain evidence="2">AodontolyticusLFYP35</strain>
    </source>
</reference>
<evidence type="ECO:0000313" key="2">
    <source>
        <dbReference type="EMBL" id="VYS83288.1"/>
    </source>
</evidence>
<protein>
    <submittedName>
        <fullName evidence="2">Uncharacterized protein</fullName>
    </submittedName>
</protein>
<proteinExistence type="predicted"/>
<evidence type="ECO:0000256" key="1">
    <source>
        <dbReference type="SAM" id="MobiDB-lite"/>
    </source>
</evidence>
<accession>A0A6N2RS41</accession>
<dbReference type="AlphaFoldDB" id="A0A6N2RS41"/>
<organism evidence="2">
    <name type="scientific">Schaalia odontolytica</name>
    <dbReference type="NCBI Taxonomy" id="1660"/>
    <lineage>
        <taxon>Bacteria</taxon>
        <taxon>Bacillati</taxon>
        <taxon>Actinomycetota</taxon>
        <taxon>Actinomycetes</taxon>
        <taxon>Actinomycetales</taxon>
        <taxon>Actinomycetaceae</taxon>
        <taxon>Schaalia</taxon>
    </lineage>
</organism>
<name>A0A6N2RS41_9ACTO</name>
<sequence>MGGRLVSLFALSGLFKTPGALPADEACAGVGGPARPAPTSSIEQKPLR</sequence>
<feature type="compositionally biased region" description="Polar residues" evidence="1">
    <location>
        <begin position="38"/>
        <end position="48"/>
    </location>
</feature>
<feature type="region of interest" description="Disordered" evidence="1">
    <location>
        <begin position="28"/>
        <end position="48"/>
    </location>
</feature>